<keyword evidence="4" id="KW-1185">Reference proteome</keyword>
<dbReference type="SUPFAM" id="SSF51735">
    <property type="entry name" value="NAD(P)-binding Rossmann-fold domains"/>
    <property type="match status" value="1"/>
</dbReference>
<reference evidence="3 4" key="1">
    <citation type="submission" date="2016-10" db="EMBL/GenBank/DDBJ databases">
        <authorList>
            <person name="de Groot N.N."/>
        </authorList>
    </citation>
    <scope>NUCLEOTIDE SEQUENCE [LARGE SCALE GENOMIC DNA]</scope>
    <source>
        <strain evidence="3 4">DSM 21800</strain>
    </source>
</reference>
<dbReference type="Gene3D" id="3.40.50.720">
    <property type="entry name" value="NAD(P)-binding Rossmann-like Domain"/>
    <property type="match status" value="1"/>
</dbReference>
<dbReference type="PANTHER" id="PTHR43000">
    <property type="entry name" value="DTDP-D-GLUCOSE 4,6-DEHYDRATASE-RELATED"/>
    <property type="match status" value="1"/>
</dbReference>
<dbReference type="Proteomes" id="UP000199103">
    <property type="component" value="Chromosome I"/>
</dbReference>
<comment type="similarity">
    <text evidence="1">Belongs to the NAD(P)-dependent epimerase/dehydratase family.</text>
</comment>
<gene>
    <name evidence="3" type="ORF">SAMN04489812_0516</name>
</gene>
<evidence type="ECO:0000256" key="1">
    <source>
        <dbReference type="ARBA" id="ARBA00007637"/>
    </source>
</evidence>
<dbReference type="AlphaFoldDB" id="A0A1H1NHC2"/>
<dbReference type="InterPro" id="IPR036291">
    <property type="entry name" value="NAD(P)-bd_dom_sf"/>
</dbReference>
<dbReference type="Pfam" id="PF01370">
    <property type="entry name" value="Epimerase"/>
    <property type="match status" value="1"/>
</dbReference>
<evidence type="ECO:0000259" key="2">
    <source>
        <dbReference type="Pfam" id="PF01370"/>
    </source>
</evidence>
<feature type="domain" description="NAD-dependent epimerase/dehydratase" evidence="2">
    <location>
        <begin position="7"/>
        <end position="213"/>
    </location>
</feature>
<dbReference type="CDD" id="cd05265">
    <property type="entry name" value="SDR_a1"/>
    <property type="match status" value="1"/>
</dbReference>
<dbReference type="STRING" id="630515.SAMN04489812_0516"/>
<name>A0A1H1NHC2_9ACTN</name>
<dbReference type="InterPro" id="IPR001509">
    <property type="entry name" value="Epimerase_deHydtase"/>
</dbReference>
<protein>
    <submittedName>
        <fullName evidence="3">Nucleoside-diphosphate-sugar epimerase</fullName>
    </submittedName>
</protein>
<evidence type="ECO:0000313" key="4">
    <source>
        <dbReference type="Proteomes" id="UP000199103"/>
    </source>
</evidence>
<dbReference type="OrthoDB" id="9776016at2"/>
<dbReference type="RefSeq" id="WP_091519386.1">
    <property type="nucleotide sequence ID" value="NZ_LT629772.1"/>
</dbReference>
<organism evidence="3 4">
    <name type="scientific">Microlunatus soli</name>
    <dbReference type="NCBI Taxonomy" id="630515"/>
    <lineage>
        <taxon>Bacteria</taxon>
        <taxon>Bacillati</taxon>
        <taxon>Actinomycetota</taxon>
        <taxon>Actinomycetes</taxon>
        <taxon>Propionibacteriales</taxon>
        <taxon>Propionibacteriaceae</taxon>
        <taxon>Microlunatus</taxon>
    </lineage>
</organism>
<evidence type="ECO:0000313" key="3">
    <source>
        <dbReference type="EMBL" id="SDR98342.1"/>
    </source>
</evidence>
<sequence>MASFLYIGGTGIISTAAVRRSIELGHQVTVLNRGQSSSKRALPDGVEVVQGDIRSPETVREALGDRSFDVVLDFVAFVPEHIDTDAELFTGRTGQYVFISSASAYQTPPAAVPVTEETPLDNPYWEYSRNKIACEQRVRELDGLDWTIIRPSHTYDQTSLPIEGGWTAIDRMRRNLPVAVHGDGTSLWTITHTDDFAVGLVGLLGNKAALGEAFHITNSDPITWNRIYTELANAAGVEQPDLVHVASATIAGVHPAWGPGLVGDKAHTMTFDNAKVAALVPEFAPKIDFTEGARQMIAWYDADPGRQQVDPEVDAVISKLCQIPFMAAKL</sequence>
<proteinExistence type="inferred from homology"/>
<accession>A0A1H1NHC2</accession>
<dbReference type="EMBL" id="LT629772">
    <property type="protein sequence ID" value="SDR98342.1"/>
    <property type="molecule type" value="Genomic_DNA"/>
</dbReference>